<reference evidence="2" key="1">
    <citation type="submission" date="2023-06" db="EMBL/GenBank/DDBJ databases">
        <title>Phylogenetic Diversity of Rhizobium strains.</title>
        <authorList>
            <person name="Moura F.T."/>
            <person name="Helene L.C.F."/>
            <person name="Hungria M."/>
        </authorList>
    </citation>
    <scope>NUCLEOTIDE SEQUENCE</scope>
    <source>
        <strain evidence="2">CCGE524</strain>
    </source>
</reference>
<dbReference type="Gene3D" id="3.90.25.10">
    <property type="entry name" value="UDP-galactose 4-epimerase, domain 1"/>
    <property type="match status" value="1"/>
</dbReference>
<sequence>MNSPILIAGATGATGRIATTLLLEKGLPVRALVHKEDDRSAQLHAQGAEIVVGDLLDFNAVRRAFAGAKRGYFVYPIRPGIVQASAHFAQAAIEAKAEAIVNMSQRTARRDSRSESALQHWVAERVFDWAGTPVTHLRPTVFNEWLLYMRSQIRDGHYKVPFAPTMRFAPISAEDRGAVIAAILADPEPHQGQTYQLFGPVEMTPPEIAEIAGQVLGKPVRYEHISGKQWVLNLYGQDVPFLSQHIEEAAGSDPAEAQFVGMNDLVEKIGGRRPMTVAEFVEKHRVAFQ</sequence>
<dbReference type="RefSeq" id="WP_285884610.1">
    <property type="nucleotide sequence ID" value="NZ_JARFYN010000097.1"/>
</dbReference>
<dbReference type="Gene3D" id="3.40.50.720">
    <property type="entry name" value="NAD(P)-binding Rossmann-like Domain"/>
    <property type="match status" value="1"/>
</dbReference>
<dbReference type="InterPro" id="IPR051604">
    <property type="entry name" value="Ergot_Alk_Oxidoreductase"/>
</dbReference>
<keyword evidence="3" id="KW-1185">Reference proteome</keyword>
<dbReference type="InterPro" id="IPR008030">
    <property type="entry name" value="NmrA-like"/>
</dbReference>
<protein>
    <submittedName>
        <fullName evidence="2">NmrA family NAD(P)-binding protein</fullName>
    </submittedName>
</protein>
<evidence type="ECO:0000313" key="3">
    <source>
        <dbReference type="Proteomes" id="UP001172630"/>
    </source>
</evidence>
<dbReference type="InterPro" id="IPR036291">
    <property type="entry name" value="NAD(P)-bd_dom_sf"/>
</dbReference>
<comment type="caution">
    <text evidence="2">The sequence shown here is derived from an EMBL/GenBank/DDBJ whole genome shotgun (WGS) entry which is preliminary data.</text>
</comment>
<dbReference type="PANTHER" id="PTHR43162">
    <property type="match status" value="1"/>
</dbReference>
<accession>A0ABT7KQD5</accession>
<dbReference type="Proteomes" id="UP001172630">
    <property type="component" value="Unassembled WGS sequence"/>
</dbReference>
<dbReference type="EMBL" id="JARFYN010000097">
    <property type="protein sequence ID" value="MDL2410666.1"/>
    <property type="molecule type" value="Genomic_DNA"/>
</dbReference>
<name>A0ABT7KQD5_9HYPH</name>
<evidence type="ECO:0000313" key="2">
    <source>
        <dbReference type="EMBL" id="MDL2410666.1"/>
    </source>
</evidence>
<evidence type="ECO:0000259" key="1">
    <source>
        <dbReference type="Pfam" id="PF05368"/>
    </source>
</evidence>
<feature type="domain" description="NmrA-like" evidence="1">
    <location>
        <begin position="2"/>
        <end position="239"/>
    </location>
</feature>
<dbReference type="PANTHER" id="PTHR43162:SF1">
    <property type="entry name" value="PRESTALK A DIFFERENTIATION PROTEIN A"/>
    <property type="match status" value="1"/>
</dbReference>
<dbReference type="Pfam" id="PF05368">
    <property type="entry name" value="NmrA"/>
    <property type="match status" value="1"/>
</dbReference>
<proteinExistence type="predicted"/>
<gene>
    <name evidence="2" type="ORF">PY650_34885</name>
</gene>
<organism evidence="2 3">
    <name type="scientific">Rhizobium calliandrae</name>
    <dbReference type="NCBI Taxonomy" id="1312182"/>
    <lineage>
        <taxon>Bacteria</taxon>
        <taxon>Pseudomonadati</taxon>
        <taxon>Pseudomonadota</taxon>
        <taxon>Alphaproteobacteria</taxon>
        <taxon>Hyphomicrobiales</taxon>
        <taxon>Rhizobiaceae</taxon>
        <taxon>Rhizobium/Agrobacterium group</taxon>
        <taxon>Rhizobium</taxon>
    </lineage>
</organism>
<dbReference type="SUPFAM" id="SSF51735">
    <property type="entry name" value="NAD(P)-binding Rossmann-fold domains"/>
    <property type="match status" value="1"/>
</dbReference>